<evidence type="ECO:0000256" key="1">
    <source>
        <dbReference type="SAM" id="Phobius"/>
    </source>
</evidence>
<evidence type="ECO:0000313" key="2">
    <source>
        <dbReference type="EMBL" id="EAZ88305.1"/>
    </source>
</evidence>
<accession>A3IZ04</accession>
<reference evidence="2 3" key="1">
    <citation type="submission" date="2007-03" db="EMBL/GenBank/DDBJ databases">
        <authorList>
            <person name="Stal L."/>
            <person name="Ferriera S."/>
            <person name="Johnson J."/>
            <person name="Kravitz S."/>
            <person name="Beeson K."/>
            <person name="Sutton G."/>
            <person name="Rogers Y.-H."/>
            <person name="Friedman R."/>
            <person name="Frazier M."/>
            <person name="Venter J.C."/>
        </authorList>
    </citation>
    <scope>NUCLEOTIDE SEQUENCE [LARGE SCALE GENOMIC DNA]</scope>
    <source>
        <strain evidence="2 3">CCY0110</strain>
    </source>
</reference>
<protein>
    <submittedName>
        <fullName evidence="2">Uncharacterized protein</fullName>
    </submittedName>
</protein>
<organism evidence="2 3">
    <name type="scientific">Crocosphaera chwakensis CCY0110</name>
    <dbReference type="NCBI Taxonomy" id="391612"/>
    <lineage>
        <taxon>Bacteria</taxon>
        <taxon>Bacillati</taxon>
        <taxon>Cyanobacteriota</taxon>
        <taxon>Cyanophyceae</taxon>
        <taxon>Oscillatoriophycideae</taxon>
        <taxon>Chroococcales</taxon>
        <taxon>Aphanothecaceae</taxon>
        <taxon>Crocosphaera</taxon>
        <taxon>Crocosphaera chwakensis</taxon>
    </lineage>
</organism>
<dbReference type="EMBL" id="AAXW01000091">
    <property type="protein sequence ID" value="EAZ88305.1"/>
    <property type="molecule type" value="Genomic_DNA"/>
</dbReference>
<proteinExistence type="predicted"/>
<dbReference type="Proteomes" id="UP000003781">
    <property type="component" value="Unassembled WGS sequence"/>
</dbReference>
<evidence type="ECO:0000313" key="3">
    <source>
        <dbReference type="Proteomes" id="UP000003781"/>
    </source>
</evidence>
<keyword evidence="1" id="KW-1133">Transmembrane helix</keyword>
<keyword evidence="1" id="KW-0812">Transmembrane</keyword>
<comment type="caution">
    <text evidence="2">The sequence shown here is derived from an EMBL/GenBank/DDBJ whole genome shotgun (WGS) entry which is preliminary data.</text>
</comment>
<feature type="transmembrane region" description="Helical" evidence="1">
    <location>
        <begin position="35"/>
        <end position="56"/>
    </location>
</feature>
<name>A3IZ04_9CHRO</name>
<gene>
    <name evidence="2" type="ORF">CY0110_14405</name>
</gene>
<keyword evidence="3" id="KW-1185">Reference proteome</keyword>
<keyword evidence="1" id="KW-0472">Membrane</keyword>
<sequence length="59" mass="6987">MLLAGIKYGNWLADCDRRQKNVLITLKFHKYFQEFLKIILILITLRSIIITLINLIKVL</sequence>
<dbReference type="AlphaFoldDB" id="A3IZ04"/>